<sequence>MVPHSKVSLSLWRSGPKRGVKHEEAAGKQAKTGFIRARGPTPGAMPCFRSKKGQWTRSRANVELHCDVEPDNH</sequence>
<evidence type="ECO:0000313" key="3">
    <source>
        <dbReference type="Proteomes" id="UP000770661"/>
    </source>
</evidence>
<accession>A0A8J4Y0V1</accession>
<gene>
    <name evidence="2" type="ORF">GWK47_007409</name>
</gene>
<dbReference type="AlphaFoldDB" id="A0A8J4Y0V1"/>
<name>A0A8J4Y0V1_CHIOP</name>
<protein>
    <submittedName>
        <fullName evidence="2">Uncharacterized protein</fullName>
    </submittedName>
</protein>
<feature type="region of interest" description="Disordered" evidence="1">
    <location>
        <begin position="1"/>
        <end position="30"/>
    </location>
</feature>
<keyword evidence="3" id="KW-1185">Reference proteome</keyword>
<comment type="caution">
    <text evidence="2">The sequence shown here is derived from an EMBL/GenBank/DDBJ whole genome shotgun (WGS) entry which is preliminary data.</text>
</comment>
<organism evidence="2 3">
    <name type="scientific">Chionoecetes opilio</name>
    <name type="common">Atlantic snow crab</name>
    <name type="synonym">Cancer opilio</name>
    <dbReference type="NCBI Taxonomy" id="41210"/>
    <lineage>
        <taxon>Eukaryota</taxon>
        <taxon>Metazoa</taxon>
        <taxon>Ecdysozoa</taxon>
        <taxon>Arthropoda</taxon>
        <taxon>Crustacea</taxon>
        <taxon>Multicrustacea</taxon>
        <taxon>Malacostraca</taxon>
        <taxon>Eumalacostraca</taxon>
        <taxon>Eucarida</taxon>
        <taxon>Decapoda</taxon>
        <taxon>Pleocyemata</taxon>
        <taxon>Brachyura</taxon>
        <taxon>Eubrachyura</taxon>
        <taxon>Majoidea</taxon>
        <taxon>Majidae</taxon>
        <taxon>Chionoecetes</taxon>
    </lineage>
</organism>
<proteinExistence type="predicted"/>
<dbReference type="Proteomes" id="UP000770661">
    <property type="component" value="Unassembled WGS sequence"/>
</dbReference>
<dbReference type="EMBL" id="JACEEZ010015159">
    <property type="protein sequence ID" value="KAG0719018.1"/>
    <property type="molecule type" value="Genomic_DNA"/>
</dbReference>
<evidence type="ECO:0000256" key="1">
    <source>
        <dbReference type="SAM" id="MobiDB-lite"/>
    </source>
</evidence>
<reference evidence="2" key="1">
    <citation type="submission" date="2020-07" db="EMBL/GenBank/DDBJ databases">
        <title>The High-quality genome of the commercially important snow crab, Chionoecetes opilio.</title>
        <authorList>
            <person name="Jeong J.-H."/>
            <person name="Ryu S."/>
        </authorList>
    </citation>
    <scope>NUCLEOTIDE SEQUENCE</scope>
    <source>
        <strain evidence="2">MADBK_172401_WGS</strain>
        <tissue evidence="2">Digestive gland</tissue>
    </source>
</reference>
<evidence type="ECO:0000313" key="2">
    <source>
        <dbReference type="EMBL" id="KAG0719018.1"/>
    </source>
</evidence>